<dbReference type="RefSeq" id="WP_085031652.1">
    <property type="nucleotide sequence ID" value="NZ_CP020772.1"/>
</dbReference>
<dbReference type="KEGG" id="hmn:HM131_20300"/>
<dbReference type="OrthoDB" id="1912370at2"/>
<feature type="region of interest" description="Disordered" evidence="1">
    <location>
        <begin position="22"/>
        <end position="56"/>
    </location>
</feature>
<dbReference type="PROSITE" id="PS51257">
    <property type="entry name" value="PROKAR_LIPOPROTEIN"/>
    <property type="match status" value="1"/>
</dbReference>
<feature type="compositionally biased region" description="Acidic residues" evidence="1">
    <location>
        <begin position="22"/>
        <end position="31"/>
    </location>
</feature>
<keyword evidence="3" id="KW-1185">Reference proteome</keyword>
<dbReference type="EMBL" id="CP020772">
    <property type="protein sequence ID" value="ARI79024.1"/>
    <property type="molecule type" value="Genomic_DNA"/>
</dbReference>
<protein>
    <recommendedName>
        <fullName evidence="4">DUF4362 domain-containing protein</fullName>
    </recommendedName>
</protein>
<dbReference type="AlphaFoldDB" id="A0A1W6A0K8"/>
<feature type="compositionally biased region" description="Basic and acidic residues" evidence="1">
    <location>
        <begin position="32"/>
        <end position="56"/>
    </location>
</feature>
<accession>A0A1W6A0K8</accession>
<dbReference type="Pfam" id="PF14275">
    <property type="entry name" value="DUF4362"/>
    <property type="match status" value="1"/>
</dbReference>
<evidence type="ECO:0000313" key="2">
    <source>
        <dbReference type="EMBL" id="ARI79024.1"/>
    </source>
</evidence>
<proteinExistence type="predicted"/>
<dbReference type="Proteomes" id="UP000192527">
    <property type="component" value="Chromosome"/>
</dbReference>
<dbReference type="STRING" id="402384.HM131_20300"/>
<organism evidence="2 3">
    <name type="scientific">Halobacillus mangrovi</name>
    <dbReference type="NCBI Taxonomy" id="402384"/>
    <lineage>
        <taxon>Bacteria</taxon>
        <taxon>Bacillati</taxon>
        <taxon>Bacillota</taxon>
        <taxon>Bacilli</taxon>
        <taxon>Bacillales</taxon>
        <taxon>Bacillaceae</taxon>
        <taxon>Halobacillus</taxon>
    </lineage>
</organism>
<evidence type="ECO:0008006" key="4">
    <source>
        <dbReference type="Google" id="ProtNLM"/>
    </source>
</evidence>
<evidence type="ECO:0000256" key="1">
    <source>
        <dbReference type="SAM" id="MobiDB-lite"/>
    </source>
</evidence>
<reference evidence="2 3" key="1">
    <citation type="submission" date="2017-04" db="EMBL/GenBank/DDBJ databases">
        <title>The whole genome sequencing and assembly of Halobacillus mangrovi strain.</title>
        <authorList>
            <person name="Lee S.-J."/>
            <person name="Park M.-K."/>
            <person name="Kim J.-Y."/>
            <person name="Lee Y.-J."/>
            <person name="Yi H."/>
            <person name="Bahn Y.-S."/>
            <person name="Kim J.F."/>
            <person name="Lee D.-W."/>
        </authorList>
    </citation>
    <scope>NUCLEOTIDE SEQUENCE [LARGE SCALE GENOMIC DNA]</scope>
    <source>
        <strain evidence="2 3">KTB 131</strain>
    </source>
</reference>
<evidence type="ECO:0000313" key="3">
    <source>
        <dbReference type="Proteomes" id="UP000192527"/>
    </source>
</evidence>
<sequence>MYRMLSIGLLFVLIGCGMNTPVEEETQTTEENEVHSEKEAEKPEIPEDSSMKNELENQKKLEGFMQKVKKGTPDEVRIVRYTVEGDSIYTDLAFNGQSIKFKRDTRRDKQGNGQVIERTCQSIKKEEEQGKTVYFLSCGIYGQIELLTLMYEEY</sequence>
<dbReference type="InterPro" id="IPR025372">
    <property type="entry name" value="DUF4362"/>
</dbReference>
<name>A0A1W6A0K8_9BACI</name>
<gene>
    <name evidence="2" type="ORF">HM131_20300</name>
</gene>